<dbReference type="InterPro" id="IPR015422">
    <property type="entry name" value="PyrdxlP-dep_Trfase_small"/>
</dbReference>
<dbReference type="AlphaFoldDB" id="A0A1I7UZB4"/>
<evidence type="ECO:0000256" key="4">
    <source>
        <dbReference type="SAM" id="MobiDB-lite"/>
    </source>
</evidence>
<dbReference type="WBParaSite" id="Csp11.Scaffold630.g20843.t1">
    <property type="protein sequence ID" value="Csp11.Scaffold630.g20843.t1"/>
    <property type="gene ID" value="Csp11.Scaffold630.g20843"/>
</dbReference>
<proteinExistence type="predicted"/>
<dbReference type="GO" id="GO:0005783">
    <property type="term" value="C:endoplasmic reticulum"/>
    <property type="evidence" value="ECO:0007669"/>
    <property type="project" value="TreeGrafter"/>
</dbReference>
<organism evidence="5 6">
    <name type="scientific">Caenorhabditis tropicalis</name>
    <dbReference type="NCBI Taxonomy" id="1561998"/>
    <lineage>
        <taxon>Eukaryota</taxon>
        <taxon>Metazoa</taxon>
        <taxon>Ecdysozoa</taxon>
        <taxon>Nematoda</taxon>
        <taxon>Chromadorea</taxon>
        <taxon>Rhabditida</taxon>
        <taxon>Rhabditina</taxon>
        <taxon>Rhabditomorpha</taxon>
        <taxon>Rhabditoidea</taxon>
        <taxon>Rhabditidae</taxon>
        <taxon>Peloderinae</taxon>
        <taxon>Caenorhabditis</taxon>
    </lineage>
</organism>
<dbReference type="InterPro" id="IPR015424">
    <property type="entry name" value="PyrdxlP-dep_Trfase"/>
</dbReference>
<keyword evidence="3" id="KW-0456">Lyase</keyword>
<name>A0A1I7UZB4_9PELO</name>
<dbReference type="Proteomes" id="UP000095282">
    <property type="component" value="Unplaced"/>
</dbReference>
<evidence type="ECO:0000256" key="1">
    <source>
        <dbReference type="ARBA" id="ARBA00001933"/>
    </source>
</evidence>
<dbReference type="SUPFAM" id="SSF53383">
    <property type="entry name" value="PLP-dependent transferases"/>
    <property type="match status" value="1"/>
</dbReference>
<dbReference type="InterPro" id="IPR015421">
    <property type="entry name" value="PyrdxlP-dep_Trfase_major"/>
</dbReference>
<dbReference type="Gene3D" id="3.90.1150.10">
    <property type="entry name" value="Aspartate Aminotransferase, domain 1"/>
    <property type="match status" value="1"/>
</dbReference>
<protein>
    <submittedName>
        <fullName evidence="6">Aminotran_1_2 domain-containing protein</fullName>
    </submittedName>
</protein>
<comment type="cofactor">
    <cofactor evidence="1">
        <name>pyridoxal 5'-phosphate</name>
        <dbReference type="ChEBI" id="CHEBI:597326"/>
    </cofactor>
</comment>
<sequence>MYREPAFLRHQFFTNSEWPGGCYATPTMSGGRDGGAVATAWAIMLRKGRDGYINACQRIVEGTRQLAYRLQGIEGISIRGSADLCVVSFTTSDVNVYNVIDFMVAKGWHIDPLLSPVAARVPITLSMCEDGVIDHFMDDLEVGINNIKSMEPEKLGTTASFYQMLRKVNDKTLVDELSRIRLAAHYSIPPPSERRSLRTLSVEGRKLSMMGTSGEMGKTRGTPTWISKREGSEEGGHQK</sequence>
<dbReference type="GO" id="GO:0016020">
    <property type="term" value="C:membrane"/>
    <property type="evidence" value="ECO:0007669"/>
    <property type="project" value="GOC"/>
</dbReference>
<dbReference type="eggNOG" id="KOG1383">
    <property type="taxonomic scope" value="Eukaryota"/>
</dbReference>
<evidence type="ECO:0000256" key="2">
    <source>
        <dbReference type="ARBA" id="ARBA00022898"/>
    </source>
</evidence>
<dbReference type="PANTHER" id="PTHR42735:SF6">
    <property type="entry name" value="SPHINGOSINE-1-PHOSPHATE LYASE 1"/>
    <property type="match status" value="1"/>
</dbReference>
<dbReference type="PANTHER" id="PTHR42735">
    <property type="match status" value="1"/>
</dbReference>
<keyword evidence="2" id="KW-0663">Pyridoxal phosphate</keyword>
<feature type="compositionally biased region" description="Basic and acidic residues" evidence="4">
    <location>
        <begin position="227"/>
        <end position="239"/>
    </location>
</feature>
<keyword evidence="5" id="KW-1185">Reference proteome</keyword>
<evidence type="ECO:0000313" key="6">
    <source>
        <dbReference type="WBParaSite" id="Csp11.Scaffold630.g20843.t1"/>
    </source>
</evidence>
<dbReference type="GO" id="GO:0008117">
    <property type="term" value="F:sphinganine-1-phosphate aldolase activity"/>
    <property type="evidence" value="ECO:0007669"/>
    <property type="project" value="TreeGrafter"/>
</dbReference>
<evidence type="ECO:0000313" key="5">
    <source>
        <dbReference type="Proteomes" id="UP000095282"/>
    </source>
</evidence>
<reference evidence="6" key="1">
    <citation type="submission" date="2016-11" db="UniProtKB">
        <authorList>
            <consortium name="WormBaseParasite"/>
        </authorList>
    </citation>
    <scope>IDENTIFICATION</scope>
</reference>
<dbReference type="Gene3D" id="6.10.140.2150">
    <property type="match status" value="1"/>
</dbReference>
<feature type="region of interest" description="Disordered" evidence="4">
    <location>
        <begin position="210"/>
        <end position="239"/>
    </location>
</feature>
<evidence type="ECO:0000256" key="3">
    <source>
        <dbReference type="ARBA" id="ARBA00023239"/>
    </source>
</evidence>
<dbReference type="GO" id="GO:0030149">
    <property type="term" value="P:sphingolipid catabolic process"/>
    <property type="evidence" value="ECO:0007669"/>
    <property type="project" value="TreeGrafter"/>
</dbReference>
<dbReference type="InterPro" id="IPR050477">
    <property type="entry name" value="GrpII_AminoAcid_Decarb"/>
</dbReference>
<dbReference type="Gene3D" id="3.40.640.10">
    <property type="entry name" value="Type I PLP-dependent aspartate aminotransferase-like (Major domain)"/>
    <property type="match status" value="1"/>
</dbReference>
<dbReference type="STRING" id="1561998.A0A1I7UZB4"/>
<accession>A0A1I7UZB4</accession>